<dbReference type="RefSeq" id="WP_281885780.1">
    <property type="nucleotide sequence ID" value="NZ_BSDP01000001.1"/>
</dbReference>
<comment type="pathway">
    <text evidence="2">Glycolipid biosynthesis; glycosylphosphatidylinositol-anchor biosynthesis.</text>
</comment>
<keyword evidence="12" id="KW-1185">Reference proteome</keyword>
<dbReference type="GO" id="GO:0004376">
    <property type="term" value="F:GPI mannosyltransferase activity"/>
    <property type="evidence" value="ECO:0007669"/>
    <property type="project" value="InterPro"/>
</dbReference>
<comment type="subcellular location">
    <subcellularLocation>
        <location evidence="1">Endoplasmic reticulum membrane</location>
        <topology evidence="1">Multi-pass membrane protein</topology>
    </subcellularLocation>
</comment>
<gene>
    <name evidence="11" type="ORF">ARHIZOSPH14_26590</name>
</gene>
<evidence type="ECO:0000256" key="8">
    <source>
        <dbReference type="ARBA" id="ARBA00022989"/>
    </source>
</evidence>
<feature type="transmembrane region" description="Helical" evidence="10">
    <location>
        <begin position="384"/>
        <end position="407"/>
    </location>
</feature>
<name>A0A9W6D072_9MICO</name>
<dbReference type="EMBL" id="BSDP01000001">
    <property type="protein sequence ID" value="GLI28417.1"/>
    <property type="molecule type" value="Genomic_DNA"/>
</dbReference>
<feature type="transmembrane region" description="Helical" evidence="10">
    <location>
        <begin position="245"/>
        <end position="272"/>
    </location>
</feature>
<keyword evidence="4" id="KW-0328">Glycosyltransferase</keyword>
<evidence type="ECO:0000256" key="3">
    <source>
        <dbReference type="ARBA" id="ARBA00022502"/>
    </source>
</evidence>
<feature type="transmembrane region" description="Helical" evidence="10">
    <location>
        <begin position="128"/>
        <end position="150"/>
    </location>
</feature>
<feature type="transmembrane region" description="Helical" evidence="10">
    <location>
        <begin position="205"/>
        <end position="233"/>
    </location>
</feature>
<evidence type="ECO:0000256" key="5">
    <source>
        <dbReference type="ARBA" id="ARBA00022679"/>
    </source>
</evidence>
<evidence type="ECO:0000256" key="4">
    <source>
        <dbReference type="ARBA" id="ARBA00022676"/>
    </source>
</evidence>
<feature type="transmembrane region" description="Helical" evidence="10">
    <location>
        <begin position="344"/>
        <end position="364"/>
    </location>
</feature>
<dbReference type="GO" id="GO:0031501">
    <property type="term" value="C:mannosyltransferase complex"/>
    <property type="evidence" value="ECO:0007669"/>
    <property type="project" value="TreeGrafter"/>
</dbReference>
<comment type="caution">
    <text evidence="11">The sequence shown here is derived from an EMBL/GenBank/DDBJ whole genome shotgun (WGS) entry which is preliminary data.</text>
</comment>
<keyword evidence="7" id="KW-0256">Endoplasmic reticulum</keyword>
<dbReference type="AlphaFoldDB" id="A0A9W6D072"/>
<evidence type="ECO:0000256" key="2">
    <source>
        <dbReference type="ARBA" id="ARBA00004687"/>
    </source>
</evidence>
<organism evidence="11 12">
    <name type="scientific">Agromyces rhizosphaerae</name>
    <dbReference type="NCBI Taxonomy" id="88374"/>
    <lineage>
        <taxon>Bacteria</taxon>
        <taxon>Bacillati</taxon>
        <taxon>Actinomycetota</taxon>
        <taxon>Actinomycetes</taxon>
        <taxon>Micrococcales</taxon>
        <taxon>Microbacteriaceae</taxon>
        <taxon>Agromyces</taxon>
    </lineage>
</organism>
<keyword evidence="3" id="KW-0337">GPI-anchor biosynthesis</keyword>
<keyword evidence="5" id="KW-0808">Transferase</keyword>
<evidence type="ECO:0000256" key="7">
    <source>
        <dbReference type="ARBA" id="ARBA00022824"/>
    </source>
</evidence>
<keyword evidence="9 10" id="KW-0472">Membrane</keyword>
<dbReference type="InterPro" id="IPR007315">
    <property type="entry name" value="PIG-V/Gpi18"/>
</dbReference>
<dbReference type="GO" id="GO:0006506">
    <property type="term" value="P:GPI anchor biosynthetic process"/>
    <property type="evidence" value="ECO:0007669"/>
    <property type="project" value="UniProtKB-KW"/>
</dbReference>
<evidence type="ECO:0000256" key="1">
    <source>
        <dbReference type="ARBA" id="ARBA00004477"/>
    </source>
</evidence>
<dbReference type="PANTHER" id="PTHR12468">
    <property type="entry name" value="GPI MANNOSYLTRANSFERASE 2"/>
    <property type="match status" value="1"/>
</dbReference>
<feature type="transmembrane region" description="Helical" evidence="10">
    <location>
        <begin position="34"/>
        <end position="57"/>
    </location>
</feature>
<evidence type="ECO:0000313" key="12">
    <source>
        <dbReference type="Proteomes" id="UP001144396"/>
    </source>
</evidence>
<accession>A0A9W6D072</accession>
<feature type="transmembrane region" description="Helical" evidence="10">
    <location>
        <begin position="308"/>
        <end position="332"/>
    </location>
</feature>
<sequence length="415" mass="45472">MTDGGAGAAGAVDDRAARGARAGRARRLAASAPWWLQVIVAYGLARAASTAMVLVLASVQQANPWTGASPGYWEYANIWDARWFAYVAFSGYPSELPVDEQGHVGENAWAFMPVYPVVVRLVMTVTTLGWDVSAVLVSLAAGLGSALVFHRLMSRFLEPDRAMFAVVLYCVAPVSVVFGFGYAEALFLLLLNTALLLLVDRRYEWLFPVVTVMAFTRPGALALSLALVLHWLLRFRTRRTEAFPLVDRVLAASAAVYTGLVGLAWPVVAWIVTGLPGAYFDTELAWRAPYIGYVELVPFTAWFQSGDWWLGQPLGTIVVLGLIAAFALVLVSPAVRRIGVDLRLWVLSYGLYLLAVFFPQSSVFRLLAPMFPLLGAVALPRSRVYRVSVVVVFLALQWGWLLICWGIDGADWTPP</sequence>
<evidence type="ECO:0000313" key="11">
    <source>
        <dbReference type="EMBL" id="GLI28417.1"/>
    </source>
</evidence>
<evidence type="ECO:0000256" key="6">
    <source>
        <dbReference type="ARBA" id="ARBA00022692"/>
    </source>
</evidence>
<proteinExistence type="predicted"/>
<dbReference type="GO" id="GO:0016020">
    <property type="term" value="C:membrane"/>
    <property type="evidence" value="ECO:0007669"/>
    <property type="project" value="GOC"/>
</dbReference>
<keyword evidence="6 10" id="KW-0812">Transmembrane</keyword>
<keyword evidence="8 10" id="KW-1133">Transmembrane helix</keyword>
<evidence type="ECO:0008006" key="13">
    <source>
        <dbReference type="Google" id="ProtNLM"/>
    </source>
</evidence>
<dbReference type="PANTHER" id="PTHR12468:SF2">
    <property type="entry name" value="GPI MANNOSYLTRANSFERASE 2"/>
    <property type="match status" value="1"/>
</dbReference>
<feature type="transmembrane region" description="Helical" evidence="10">
    <location>
        <begin position="162"/>
        <end position="185"/>
    </location>
</feature>
<reference evidence="11" key="1">
    <citation type="submission" date="2022-12" db="EMBL/GenBank/DDBJ databases">
        <title>Reference genome sequencing for broad-spectrum identification of bacterial and archaeal isolates by mass spectrometry.</title>
        <authorList>
            <person name="Sekiguchi Y."/>
            <person name="Tourlousse D.M."/>
        </authorList>
    </citation>
    <scope>NUCLEOTIDE SEQUENCE</scope>
    <source>
        <strain evidence="11">14</strain>
    </source>
</reference>
<evidence type="ECO:0000256" key="9">
    <source>
        <dbReference type="ARBA" id="ARBA00023136"/>
    </source>
</evidence>
<protein>
    <recommendedName>
        <fullName evidence="13">Mannosyltransferase PIG-V</fullName>
    </recommendedName>
</protein>
<dbReference type="Proteomes" id="UP001144396">
    <property type="component" value="Unassembled WGS sequence"/>
</dbReference>
<evidence type="ECO:0000256" key="10">
    <source>
        <dbReference type="SAM" id="Phobius"/>
    </source>
</evidence>
<dbReference type="GO" id="GO:0000009">
    <property type="term" value="F:alpha-1,6-mannosyltransferase activity"/>
    <property type="evidence" value="ECO:0007669"/>
    <property type="project" value="InterPro"/>
</dbReference>